<evidence type="ECO:0000259" key="8">
    <source>
        <dbReference type="Pfam" id="PF00924"/>
    </source>
</evidence>
<dbReference type="PANTHER" id="PTHR30221:SF20">
    <property type="entry name" value="SMALL-CONDUCTANCE MECHANOSENSITIVE CHANNEL"/>
    <property type="match status" value="1"/>
</dbReference>
<keyword evidence="5 7" id="KW-1133">Transmembrane helix</keyword>
<proteinExistence type="inferred from homology"/>
<keyword evidence="3" id="KW-1003">Cell membrane</keyword>
<dbReference type="AlphaFoldDB" id="A0A7C5XH68"/>
<evidence type="ECO:0000256" key="7">
    <source>
        <dbReference type="SAM" id="Phobius"/>
    </source>
</evidence>
<comment type="caution">
    <text evidence="10">The sequence shown here is derived from an EMBL/GenBank/DDBJ whole genome shotgun (WGS) entry which is preliminary data.</text>
</comment>
<dbReference type="SUPFAM" id="SSF82861">
    <property type="entry name" value="Mechanosensitive channel protein MscS (YggB), transmembrane region"/>
    <property type="match status" value="1"/>
</dbReference>
<evidence type="ECO:0000256" key="2">
    <source>
        <dbReference type="ARBA" id="ARBA00008017"/>
    </source>
</evidence>
<evidence type="ECO:0000313" key="10">
    <source>
        <dbReference type="EMBL" id="HHP81481.1"/>
    </source>
</evidence>
<dbReference type="InterPro" id="IPR023408">
    <property type="entry name" value="MscS_beta-dom_sf"/>
</dbReference>
<dbReference type="GO" id="GO:0005886">
    <property type="term" value="C:plasma membrane"/>
    <property type="evidence" value="ECO:0007669"/>
    <property type="project" value="UniProtKB-SubCell"/>
</dbReference>
<dbReference type="Gene3D" id="2.30.30.60">
    <property type="match status" value="1"/>
</dbReference>
<dbReference type="InterPro" id="IPR006685">
    <property type="entry name" value="MscS_channel_2nd"/>
</dbReference>
<evidence type="ECO:0000256" key="4">
    <source>
        <dbReference type="ARBA" id="ARBA00022692"/>
    </source>
</evidence>
<comment type="subcellular location">
    <subcellularLocation>
        <location evidence="1">Cell membrane</location>
        <topology evidence="1">Multi-pass membrane protein</topology>
    </subcellularLocation>
</comment>
<evidence type="ECO:0000256" key="5">
    <source>
        <dbReference type="ARBA" id="ARBA00022989"/>
    </source>
</evidence>
<evidence type="ECO:0000259" key="9">
    <source>
        <dbReference type="Pfam" id="PF21082"/>
    </source>
</evidence>
<dbReference type="EMBL" id="DRZI01000092">
    <property type="protein sequence ID" value="HHP81481.1"/>
    <property type="molecule type" value="Genomic_DNA"/>
</dbReference>
<dbReference type="SUPFAM" id="SSF82689">
    <property type="entry name" value="Mechanosensitive channel protein MscS (YggB), C-terminal domain"/>
    <property type="match status" value="1"/>
</dbReference>
<dbReference type="InterPro" id="IPR010920">
    <property type="entry name" value="LSM_dom_sf"/>
</dbReference>
<evidence type="ECO:0000256" key="6">
    <source>
        <dbReference type="ARBA" id="ARBA00023136"/>
    </source>
</evidence>
<protein>
    <submittedName>
        <fullName evidence="10">Mechanosensitive ion channel family protein</fullName>
    </submittedName>
</protein>
<keyword evidence="6 7" id="KW-0472">Membrane</keyword>
<evidence type="ECO:0000256" key="3">
    <source>
        <dbReference type="ARBA" id="ARBA00022475"/>
    </source>
</evidence>
<gene>
    <name evidence="10" type="ORF">ENM84_02325</name>
</gene>
<feature type="domain" description="Mechanosensitive ion channel MscS" evidence="8">
    <location>
        <begin position="103"/>
        <end position="169"/>
    </location>
</feature>
<accession>A0A7C5XH68</accession>
<feature type="domain" description="Mechanosensitive ion channel MscS C-terminal" evidence="9">
    <location>
        <begin position="175"/>
        <end position="257"/>
    </location>
</feature>
<dbReference type="Pfam" id="PF00924">
    <property type="entry name" value="MS_channel_2nd"/>
    <property type="match status" value="1"/>
</dbReference>
<dbReference type="InterPro" id="IPR011066">
    <property type="entry name" value="MscS_channel_C_sf"/>
</dbReference>
<reference evidence="10" key="1">
    <citation type="journal article" date="2020" name="mSystems">
        <title>Genome- and Community-Level Interaction Insights into Carbon Utilization and Element Cycling Functions of Hydrothermarchaeota in Hydrothermal Sediment.</title>
        <authorList>
            <person name="Zhou Z."/>
            <person name="Liu Y."/>
            <person name="Xu W."/>
            <person name="Pan J."/>
            <person name="Luo Z.H."/>
            <person name="Li M."/>
        </authorList>
    </citation>
    <scope>NUCLEOTIDE SEQUENCE [LARGE SCALE GENOMIC DNA]</scope>
    <source>
        <strain evidence="10">SpSt-1121</strain>
    </source>
</reference>
<dbReference type="InterPro" id="IPR045275">
    <property type="entry name" value="MscS_archaea/bacteria_type"/>
</dbReference>
<dbReference type="InterPro" id="IPR049278">
    <property type="entry name" value="MS_channel_C"/>
</dbReference>
<dbReference type="Gene3D" id="3.30.70.100">
    <property type="match status" value="1"/>
</dbReference>
<dbReference type="SUPFAM" id="SSF50182">
    <property type="entry name" value="Sm-like ribonucleoproteins"/>
    <property type="match status" value="1"/>
</dbReference>
<dbReference type="Gene3D" id="1.10.287.1260">
    <property type="match status" value="1"/>
</dbReference>
<dbReference type="InterPro" id="IPR011014">
    <property type="entry name" value="MscS_channel_TM-2"/>
</dbReference>
<feature type="transmembrane region" description="Helical" evidence="7">
    <location>
        <begin position="17"/>
        <end position="40"/>
    </location>
</feature>
<evidence type="ECO:0000256" key="1">
    <source>
        <dbReference type="ARBA" id="ARBA00004651"/>
    </source>
</evidence>
<dbReference type="GO" id="GO:0008381">
    <property type="term" value="F:mechanosensitive monoatomic ion channel activity"/>
    <property type="evidence" value="ECO:0007669"/>
    <property type="project" value="InterPro"/>
</dbReference>
<dbReference type="Pfam" id="PF21082">
    <property type="entry name" value="MS_channel_3rd"/>
    <property type="match status" value="1"/>
</dbReference>
<comment type="similarity">
    <text evidence="2">Belongs to the MscS (TC 1.A.23) family.</text>
</comment>
<sequence>MDIIEIFKNILLQSKDILPRLIIFIAIFVIGISISIVIRKSILRILSMRMPRAIASNLSKAIYYVLIFLVAITALGAIGIDLTGFIIAGGFAGIVIGVALQPVLSNLFSGFYLMIEKTINVGEVVEISGNAGEVTEISPMFTRIRTFDGFVINISNTQIISGAIKNFSKAVARRIEFKIGIAYRENAEKAYEVIRRILDEHPYVLINPSPDIFVSNLGGSSVDITVRVWTPPQVAYDTTKDLLWRIKKALSEAGIEIPFTQVDIWFRSPLNIEQIHRVEEKMKKE</sequence>
<feature type="transmembrane region" description="Helical" evidence="7">
    <location>
        <begin position="61"/>
        <end position="80"/>
    </location>
</feature>
<feature type="transmembrane region" description="Helical" evidence="7">
    <location>
        <begin position="86"/>
        <end position="108"/>
    </location>
</feature>
<keyword evidence="4 7" id="KW-0812">Transmembrane</keyword>
<name>A0A7C5XH68_9CREN</name>
<dbReference type="PANTHER" id="PTHR30221">
    <property type="entry name" value="SMALL-CONDUCTANCE MECHANOSENSITIVE CHANNEL"/>
    <property type="match status" value="1"/>
</dbReference>
<organism evidence="10">
    <name type="scientific">Ignisphaera aggregans</name>
    <dbReference type="NCBI Taxonomy" id="334771"/>
    <lineage>
        <taxon>Archaea</taxon>
        <taxon>Thermoproteota</taxon>
        <taxon>Thermoprotei</taxon>
        <taxon>Desulfurococcales</taxon>
        <taxon>Desulfurococcaceae</taxon>
        <taxon>Ignisphaera</taxon>
    </lineage>
</organism>